<name>A0ABS4NIN8_9THEO</name>
<reference evidence="1" key="1">
    <citation type="submission" date="2021-03" db="EMBL/GenBank/DDBJ databases">
        <title>Genomic Encyclopedia of Type Strains, Phase IV (KMG-IV): sequencing the most valuable type-strain genomes for metagenomic binning, comparative biology and taxonomic classification.</title>
        <authorList>
            <person name="Goeker M."/>
        </authorList>
    </citation>
    <scope>NUCLEOTIDE SEQUENCE</scope>
    <source>
        <strain evidence="1">DSM 101588</strain>
    </source>
</reference>
<evidence type="ECO:0000313" key="1">
    <source>
        <dbReference type="EMBL" id="MBP2072937.1"/>
    </source>
</evidence>
<dbReference type="EMBL" id="JAGGLT010000031">
    <property type="protein sequence ID" value="MBP2072937.1"/>
    <property type="molecule type" value="Genomic_DNA"/>
</dbReference>
<evidence type="ECO:0008006" key="3">
    <source>
        <dbReference type="Google" id="ProtNLM"/>
    </source>
</evidence>
<keyword evidence="2" id="KW-1185">Reference proteome</keyword>
<dbReference type="Proteomes" id="UP001166402">
    <property type="component" value="Unassembled WGS sequence"/>
</dbReference>
<gene>
    <name evidence="1" type="ORF">J2Z80_002481</name>
</gene>
<sequence>MEFTLLILDDDGYYKLYRQIVDINNSSKFS</sequence>
<comment type="caution">
    <text evidence="1">The sequence shown here is derived from an EMBL/GenBank/DDBJ whole genome shotgun (WGS) entry which is preliminary data.</text>
</comment>
<organism evidence="1 2">
    <name type="scientific">Thermoanaerobacterium butyriciformans</name>
    <dbReference type="NCBI Taxonomy" id="1702242"/>
    <lineage>
        <taxon>Bacteria</taxon>
        <taxon>Bacillati</taxon>
        <taxon>Bacillota</taxon>
        <taxon>Clostridia</taxon>
        <taxon>Thermoanaerobacterales</taxon>
        <taxon>Thermoanaerobacteraceae</taxon>
        <taxon>Thermoanaerobacterium</taxon>
    </lineage>
</organism>
<accession>A0ABS4NIN8</accession>
<proteinExistence type="predicted"/>
<evidence type="ECO:0000313" key="2">
    <source>
        <dbReference type="Proteomes" id="UP001166402"/>
    </source>
</evidence>
<protein>
    <recommendedName>
        <fullName evidence="3">DNA-binding response regulator</fullName>
    </recommendedName>
</protein>